<evidence type="ECO:0000313" key="2">
    <source>
        <dbReference type="EMBL" id="AKI98436.1"/>
    </source>
</evidence>
<evidence type="ECO:0000259" key="1">
    <source>
        <dbReference type="Pfam" id="PF00753"/>
    </source>
</evidence>
<sequence>MLFTLEALNAEEGDCLLLQYGTAQAPSFILLDGGPPRVYARTLEPRLTALREALGLRRQESLPLRLAVITHIDADHLAGMLDLVEALRESQTRRQAPLVSIEALWHNSFDDTLATRDVDQALAELQALLNQEEEAELRGFVAGTRQSRELRDLLRALKIEVNAPFPQLVLRPDDQTPALDLGSGLRLTLLAPTQSKLAAFQKKWDEELKKAVEAGAPGRVAALKRDTSVFNLSSICLLAELEGKSMLLTGDAHSDELLAGLEVAGKLPEDGSPCFVDVLKLQHHGSVRNVTPEFFERVVADHYVISANGKHDNPDVETLEMLAEARGDAKYTLHLTFPKAAWKEVKGESTTDDKRRKALRAIDAWLEKPGAVRPTRVYRQRDSLAVTVSLGNETLP</sequence>
<dbReference type="AlphaFoldDB" id="A0AAC8TA47"/>
<name>A0AAC8TA47_9BACT</name>
<feature type="domain" description="Metallo-beta-lactamase" evidence="1">
    <location>
        <begin position="29"/>
        <end position="108"/>
    </location>
</feature>
<reference evidence="2 4" key="1">
    <citation type="submission" date="2015-05" db="EMBL/GenBank/DDBJ databases">
        <title>Genome assembly of Archangium gephyra DSM 2261.</title>
        <authorList>
            <person name="Sharma G."/>
            <person name="Subramanian S."/>
        </authorList>
    </citation>
    <scope>NUCLEOTIDE SEQUENCE [LARGE SCALE GENOMIC DNA]</scope>
    <source>
        <strain evidence="2 4">DSM 2261</strain>
    </source>
</reference>
<dbReference type="InterPro" id="IPR052159">
    <property type="entry name" value="Competence_DNA_uptake"/>
</dbReference>
<proteinExistence type="predicted"/>
<dbReference type="InterPro" id="IPR001279">
    <property type="entry name" value="Metallo-B-lactamas"/>
</dbReference>
<reference evidence="3 5" key="2">
    <citation type="submission" date="2018-08" db="EMBL/GenBank/DDBJ databases">
        <title>Genomic Encyclopedia of Archaeal and Bacterial Type Strains, Phase II (KMG-II): from individual species to whole genera.</title>
        <authorList>
            <person name="Goeker M."/>
        </authorList>
    </citation>
    <scope>NUCLEOTIDE SEQUENCE [LARGE SCALE GENOMIC DNA]</scope>
    <source>
        <strain evidence="3 5">DSM 2261</strain>
    </source>
</reference>
<gene>
    <name evidence="2" type="ORF">AA314_00063</name>
    <name evidence="3" type="ORF">ATI61_12129</name>
</gene>
<dbReference type="EMBL" id="CP011509">
    <property type="protein sequence ID" value="AKI98436.1"/>
    <property type="molecule type" value="Genomic_DNA"/>
</dbReference>
<dbReference type="PANTHER" id="PTHR30619:SF1">
    <property type="entry name" value="RECOMBINATION PROTEIN 2"/>
    <property type="match status" value="1"/>
</dbReference>
<dbReference type="RefSeq" id="WP_053065940.1">
    <property type="nucleotide sequence ID" value="NZ_CP011509.1"/>
</dbReference>
<dbReference type="SUPFAM" id="SSF56281">
    <property type="entry name" value="Metallo-hydrolase/oxidoreductase"/>
    <property type="match status" value="1"/>
</dbReference>
<dbReference type="KEGG" id="age:AA314_00063"/>
<evidence type="ECO:0000313" key="4">
    <source>
        <dbReference type="Proteomes" id="UP000035579"/>
    </source>
</evidence>
<accession>A0AAC8TA47</accession>
<organism evidence="2 4">
    <name type="scientific">Archangium gephyra</name>
    <dbReference type="NCBI Taxonomy" id="48"/>
    <lineage>
        <taxon>Bacteria</taxon>
        <taxon>Pseudomonadati</taxon>
        <taxon>Myxococcota</taxon>
        <taxon>Myxococcia</taxon>
        <taxon>Myxococcales</taxon>
        <taxon>Cystobacterineae</taxon>
        <taxon>Archangiaceae</taxon>
        <taxon>Archangium</taxon>
    </lineage>
</organism>
<evidence type="ECO:0000313" key="5">
    <source>
        <dbReference type="Proteomes" id="UP000256345"/>
    </source>
</evidence>
<dbReference type="Proteomes" id="UP000256345">
    <property type="component" value="Unassembled WGS sequence"/>
</dbReference>
<dbReference type="Gene3D" id="3.60.15.10">
    <property type="entry name" value="Ribonuclease Z/Hydroxyacylglutathione hydrolase-like"/>
    <property type="match status" value="1"/>
</dbReference>
<dbReference type="Pfam" id="PF00753">
    <property type="entry name" value="Lactamase_B"/>
    <property type="match status" value="1"/>
</dbReference>
<dbReference type="EMBL" id="QUMU01000021">
    <property type="protein sequence ID" value="REG20464.1"/>
    <property type="molecule type" value="Genomic_DNA"/>
</dbReference>
<protein>
    <submittedName>
        <fullName evidence="2">Metallo-beta-lactamase family protein</fullName>
    </submittedName>
    <submittedName>
        <fullName evidence="3">Metallo-beta-lactamase superfamily protein</fullName>
    </submittedName>
</protein>
<dbReference type="Proteomes" id="UP000035579">
    <property type="component" value="Chromosome"/>
</dbReference>
<evidence type="ECO:0000313" key="3">
    <source>
        <dbReference type="EMBL" id="REG20464.1"/>
    </source>
</evidence>
<dbReference type="PANTHER" id="PTHR30619">
    <property type="entry name" value="DNA INTERNALIZATION/COMPETENCE PROTEIN COMEC/REC2"/>
    <property type="match status" value="1"/>
</dbReference>
<dbReference type="InterPro" id="IPR036866">
    <property type="entry name" value="RibonucZ/Hydroxyglut_hydro"/>
</dbReference>
<keyword evidence="5" id="KW-1185">Reference proteome</keyword>